<name>A0A1E3RQB9_MYCFV</name>
<protein>
    <submittedName>
        <fullName evidence="1">Uncharacterized protein</fullName>
    </submittedName>
</protein>
<dbReference type="Proteomes" id="UP000094053">
    <property type="component" value="Unassembled WGS sequence"/>
</dbReference>
<dbReference type="AlphaFoldDB" id="A0A1E3RQB9"/>
<evidence type="ECO:0000313" key="2">
    <source>
        <dbReference type="Proteomes" id="UP000094053"/>
    </source>
</evidence>
<gene>
    <name evidence="1" type="ORF">BHQ18_04215</name>
</gene>
<organism evidence="1 2">
    <name type="scientific">Mycolicibacterium flavescens</name>
    <name type="common">Mycobacterium flavescens</name>
    <dbReference type="NCBI Taxonomy" id="1776"/>
    <lineage>
        <taxon>Bacteria</taxon>
        <taxon>Bacillati</taxon>
        <taxon>Actinomycetota</taxon>
        <taxon>Actinomycetes</taxon>
        <taxon>Mycobacteriales</taxon>
        <taxon>Mycobacteriaceae</taxon>
        <taxon>Mycolicibacterium</taxon>
    </lineage>
</organism>
<comment type="caution">
    <text evidence="1">The sequence shown here is derived from an EMBL/GenBank/DDBJ whole genome shotgun (WGS) entry which is preliminary data.</text>
</comment>
<accession>A0A1E3RQB9</accession>
<evidence type="ECO:0000313" key="1">
    <source>
        <dbReference type="EMBL" id="ODQ92049.1"/>
    </source>
</evidence>
<proteinExistence type="predicted"/>
<keyword evidence="2" id="KW-1185">Reference proteome</keyword>
<reference evidence="2" key="1">
    <citation type="submission" date="2016-09" db="EMBL/GenBank/DDBJ databases">
        <authorList>
            <person name="Greninger A.L."/>
            <person name="Jerome K.R."/>
            <person name="Mcnair B."/>
            <person name="Wallis C."/>
            <person name="Fang F."/>
        </authorList>
    </citation>
    <scope>NUCLEOTIDE SEQUENCE [LARGE SCALE GENOMIC DNA]</scope>
    <source>
        <strain evidence="2">M6</strain>
    </source>
</reference>
<dbReference type="STRING" id="1776.BHQ18_04215"/>
<dbReference type="OrthoDB" id="5124265at2"/>
<sequence>MKLSAEAGLWCTRALDAPAPLVAVLEVSGAVLSWLVDDADAEPQITFTDVRGADWLWRVVGETGHATVATALNGGPAAGDLEIAGVDVLPGALDALRRLAVGHWLRRWWPASHRDAIAVLDAAVLDGEIAVLTAGAQEFFGDDTFDSDVTQLLEPHAAALSSAALQGDPRIGELAGRCREIAEDVGVAWDVPVAAVRRDDYALAAGADIGRGADHFVASGVASINWSAVPAGVFDAAENTVAWAVEADRDTVQAMVSADLLGGGSPNGIPVRLRAGGFGGSGSLSADGRCRFAITGADGQPATDSQGWNHDWRATAVSVGAEVEESAEMRERVRALARSRLDRPGDDAFLAEILAAESDY</sequence>
<dbReference type="RefSeq" id="WP_069412302.1">
    <property type="nucleotide sequence ID" value="NZ_JACKUL010000018.1"/>
</dbReference>
<dbReference type="EMBL" id="MIHA01000002">
    <property type="protein sequence ID" value="ODQ92049.1"/>
    <property type="molecule type" value="Genomic_DNA"/>
</dbReference>